<organism evidence="1 2">
    <name type="scientific">Lysobacter firmicutimachus</name>
    <dbReference type="NCBI Taxonomy" id="1792846"/>
    <lineage>
        <taxon>Bacteria</taxon>
        <taxon>Pseudomonadati</taxon>
        <taxon>Pseudomonadota</taxon>
        <taxon>Gammaproteobacteria</taxon>
        <taxon>Lysobacterales</taxon>
        <taxon>Lysobacteraceae</taxon>
        <taxon>Lysobacter</taxon>
    </lineage>
</organism>
<gene>
    <name evidence="1" type="ORF">V2J18_09430</name>
</gene>
<keyword evidence="2" id="KW-1185">Reference proteome</keyword>
<dbReference type="EMBL" id="JBANDL010000002">
    <property type="protein sequence ID" value="MEI2454897.1"/>
    <property type="molecule type" value="Genomic_DNA"/>
</dbReference>
<evidence type="ECO:0000313" key="1">
    <source>
        <dbReference type="EMBL" id="MEI2454897.1"/>
    </source>
</evidence>
<reference evidence="1 2" key="1">
    <citation type="submission" date="2024-02" db="EMBL/GenBank/DDBJ databases">
        <title>Lysobacter Genome Sequencing and Mining.</title>
        <authorList>
            <person name="Bierman J."/>
            <person name="Walker M.C."/>
        </authorList>
    </citation>
    <scope>NUCLEOTIDE SEQUENCE [LARGE SCALE GENOMIC DNA]</scope>
    <source>
        <strain evidence="1 2">PB6250</strain>
    </source>
</reference>
<comment type="caution">
    <text evidence="1">The sequence shown here is derived from an EMBL/GenBank/DDBJ whole genome shotgun (WGS) entry which is preliminary data.</text>
</comment>
<accession>A0ABU8D467</accession>
<protein>
    <submittedName>
        <fullName evidence="1">Uncharacterized protein</fullName>
    </submittedName>
</protein>
<dbReference type="Proteomes" id="UP001387215">
    <property type="component" value="Unassembled WGS sequence"/>
</dbReference>
<proteinExistence type="predicted"/>
<dbReference type="RefSeq" id="WP_186442684.1">
    <property type="nucleotide sequence ID" value="NZ_JBANDL010000002.1"/>
</dbReference>
<sequence length="114" mass="12375">MLAVGHILVFPRAALPDGGKRRFDFDGVVTVSERARRRRSATLGQSSVHRRVAGVAGLFRRRDRNPPLGRVGQAAIGSCRGGNIFESSIAPALLDGADSRPRLRAVKRDELNCD</sequence>
<name>A0ABU8D467_9GAMM</name>
<evidence type="ECO:0000313" key="2">
    <source>
        <dbReference type="Proteomes" id="UP001387215"/>
    </source>
</evidence>